<dbReference type="OrthoDB" id="8116023at2"/>
<dbReference type="AlphaFoldDB" id="A0A5D4GMM2"/>
<name>A0A5D4GMM2_9HYPH</name>
<feature type="transmembrane region" description="Helical" evidence="1">
    <location>
        <begin position="12"/>
        <end position="35"/>
    </location>
</feature>
<dbReference type="NCBIfam" id="NF040576">
    <property type="entry name" value="T2SS_GspM_XpsM"/>
    <property type="match status" value="1"/>
</dbReference>
<gene>
    <name evidence="2" type="ORF">FY036_19485</name>
</gene>
<keyword evidence="1" id="KW-0812">Transmembrane</keyword>
<accession>A0A5D4GMM2</accession>
<reference evidence="2 3" key="1">
    <citation type="submission" date="2019-08" db="EMBL/GenBank/DDBJ databases">
        <authorList>
            <person name="Seo Y.L."/>
        </authorList>
    </citation>
    <scope>NUCLEOTIDE SEQUENCE [LARGE SCALE GENOMIC DNA]</scope>
    <source>
        <strain evidence="2 3">MaA-C15</strain>
    </source>
</reference>
<keyword evidence="1" id="KW-0472">Membrane</keyword>
<keyword evidence="1" id="KW-1133">Transmembrane helix</keyword>
<dbReference type="Pfam" id="PF10741">
    <property type="entry name" value="T2SSM_b"/>
    <property type="match status" value="1"/>
</dbReference>
<comment type="caution">
    <text evidence="2">The sequence shown here is derived from an EMBL/GenBank/DDBJ whole genome shotgun (WGS) entry which is preliminary data.</text>
</comment>
<evidence type="ECO:0000313" key="3">
    <source>
        <dbReference type="Proteomes" id="UP000323258"/>
    </source>
</evidence>
<dbReference type="Proteomes" id="UP000323258">
    <property type="component" value="Unassembled WGS sequence"/>
</dbReference>
<keyword evidence="3" id="KW-1185">Reference proteome</keyword>
<dbReference type="InterPro" id="IPR034756">
    <property type="entry name" value="T2SSM_b"/>
</dbReference>
<evidence type="ECO:0000313" key="2">
    <source>
        <dbReference type="EMBL" id="TYR30076.1"/>
    </source>
</evidence>
<organism evidence="2 3">
    <name type="scientific">Neoaquamicrobium microcysteis</name>
    <dbReference type="NCBI Taxonomy" id="2682781"/>
    <lineage>
        <taxon>Bacteria</taxon>
        <taxon>Pseudomonadati</taxon>
        <taxon>Pseudomonadota</taxon>
        <taxon>Alphaproteobacteria</taxon>
        <taxon>Hyphomicrobiales</taxon>
        <taxon>Phyllobacteriaceae</taxon>
        <taxon>Neoaquamicrobium</taxon>
    </lineage>
</organism>
<evidence type="ECO:0008006" key="4">
    <source>
        <dbReference type="Google" id="ProtNLM"/>
    </source>
</evidence>
<evidence type="ECO:0000256" key="1">
    <source>
        <dbReference type="SAM" id="Phobius"/>
    </source>
</evidence>
<sequence>MTNDDSRWRDSRILSLAVYALVLATALFVVVDSIAAMREERREVRLLRERTQMLEARATALVNGQSDPQGQAAVPAGRLIVGQTAGLASAEFQRDLTNLVEQSGALVRSLDIREGEAVSGVAAGDGTELVRLRLEAGVEVMEQTLPDLLYAIETNLPLLIVDSVTVRPNRAAGPGFDGVSDPTADRALNLRLAVSAFWIRDL</sequence>
<dbReference type="EMBL" id="VSZS01000067">
    <property type="protein sequence ID" value="TYR30076.1"/>
    <property type="molecule type" value="Genomic_DNA"/>
</dbReference>
<reference evidence="2 3" key="2">
    <citation type="submission" date="2019-09" db="EMBL/GenBank/DDBJ databases">
        <title>Mesorhizobium sp. MaA-C15 isolated from Microcystis aeruginosa.</title>
        <authorList>
            <person name="Jeong S.E."/>
            <person name="Jin H.M."/>
            <person name="Jeon C.O."/>
        </authorList>
    </citation>
    <scope>NUCLEOTIDE SEQUENCE [LARGE SCALE GENOMIC DNA]</scope>
    <source>
        <strain evidence="2 3">MaA-C15</strain>
    </source>
</reference>
<protein>
    <recommendedName>
        <fullName evidence="4">General secretion pathway protein GspM</fullName>
    </recommendedName>
</protein>
<dbReference type="RefSeq" id="WP_148916434.1">
    <property type="nucleotide sequence ID" value="NZ_VSZS01000067.1"/>
</dbReference>
<proteinExistence type="predicted"/>